<dbReference type="Proteomes" id="UP001056120">
    <property type="component" value="Linkage Group LG09"/>
</dbReference>
<keyword evidence="2" id="KW-1185">Reference proteome</keyword>
<gene>
    <name evidence="1" type="ORF">L1987_28197</name>
</gene>
<name>A0ACB9ICT5_9ASTR</name>
<accession>A0ACB9ICT5</accession>
<reference evidence="2" key="1">
    <citation type="journal article" date="2022" name="Mol. Ecol. Resour.">
        <title>The genomes of chicory, endive, great burdock and yacon provide insights into Asteraceae palaeo-polyploidization history and plant inulin production.</title>
        <authorList>
            <person name="Fan W."/>
            <person name="Wang S."/>
            <person name="Wang H."/>
            <person name="Wang A."/>
            <person name="Jiang F."/>
            <person name="Liu H."/>
            <person name="Zhao H."/>
            <person name="Xu D."/>
            <person name="Zhang Y."/>
        </authorList>
    </citation>
    <scope>NUCLEOTIDE SEQUENCE [LARGE SCALE GENOMIC DNA]</scope>
    <source>
        <strain evidence="2">cv. Yunnan</strain>
    </source>
</reference>
<comment type="caution">
    <text evidence="1">The sequence shown here is derived from an EMBL/GenBank/DDBJ whole genome shotgun (WGS) entry which is preliminary data.</text>
</comment>
<evidence type="ECO:0000313" key="2">
    <source>
        <dbReference type="Proteomes" id="UP001056120"/>
    </source>
</evidence>
<reference evidence="1 2" key="2">
    <citation type="journal article" date="2022" name="Mol. Ecol. Resour.">
        <title>The genomes of chicory, endive, great burdock and yacon provide insights into Asteraceae paleo-polyploidization history and plant inulin production.</title>
        <authorList>
            <person name="Fan W."/>
            <person name="Wang S."/>
            <person name="Wang H."/>
            <person name="Wang A."/>
            <person name="Jiang F."/>
            <person name="Liu H."/>
            <person name="Zhao H."/>
            <person name="Xu D."/>
            <person name="Zhang Y."/>
        </authorList>
    </citation>
    <scope>NUCLEOTIDE SEQUENCE [LARGE SCALE GENOMIC DNA]</scope>
    <source>
        <strain evidence="2">cv. Yunnan</strain>
        <tissue evidence="1">Leaves</tissue>
    </source>
</reference>
<proteinExistence type="predicted"/>
<organism evidence="1 2">
    <name type="scientific">Smallanthus sonchifolius</name>
    <dbReference type="NCBI Taxonomy" id="185202"/>
    <lineage>
        <taxon>Eukaryota</taxon>
        <taxon>Viridiplantae</taxon>
        <taxon>Streptophyta</taxon>
        <taxon>Embryophyta</taxon>
        <taxon>Tracheophyta</taxon>
        <taxon>Spermatophyta</taxon>
        <taxon>Magnoliopsida</taxon>
        <taxon>eudicotyledons</taxon>
        <taxon>Gunneridae</taxon>
        <taxon>Pentapetalae</taxon>
        <taxon>asterids</taxon>
        <taxon>campanulids</taxon>
        <taxon>Asterales</taxon>
        <taxon>Asteraceae</taxon>
        <taxon>Asteroideae</taxon>
        <taxon>Heliantheae alliance</taxon>
        <taxon>Millerieae</taxon>
        <taxon>Smallanthus</taxon>
    </lineage>
</organism>
<protein>
    <submittedName>
        <fullName evidence="1">Uncharacterized protein</fullName>
    </submittedName>
</protein>
<evidence type="ECO:0000313" key="1">
    <source>
        <dbReference type="EMBL" id="KAI3805637.1"/>
    </source>
</evidence>
<dbReference type="EMBL" id="CM042026">
    <property type="protein sequence ID" value="KAI3805637.1"/>
    <property type="molecule type" value="Genomic_DNA"/>
</dbReference>
<sequence>MSFPMVCNNLTVLNLSSDNFTGEITSRIGQCPDLEYVDFNTNLLTGNLLFGINWFKEISLSENHLNRHPRGLYFSRKLQFTSAGRWTSQKTHSPEESRRRFQIVKI</sequence>